<dbReference type="PROSITE" id="PS51294">
    <property type="entry name" value="HTH_MYB"/>
    <property type="match status" value="2"/>
</dbReference>
<dbReference type="CDD" id="cd00167">
    <property type="entry name" value="SANT"/>
    <property type="match status" value="2"/>
</dbReference>
<sequence>MVGKEASGKDPKAELKKGPWSREEDQKLLTYIEQHGHGSWRTLPTKAGLERCGKSCRLRWTNYLRPDIKRGKFSNYEEKTIIRLHALLGNRWSVIAAHLPKRTDNEIKNYWNTRLKKRLTRMGIDPATHKPKNNPSGSAKSQQHAELSHMAQWEAARLEAESRLARESKLMYKLPFLHKLASPASPPPRLMAAAAPCLDVLKVWQSSAIPSCFFSSAASCSSSLESPTSTLNFSCNSLPAPPVAPSDYGVDGYAAEEEGKMDFSYQLDDVYAPSFQDCGLPDFAPLSQDSEPLPLVGEFEDSKNYWNYLLNLVSSPMMEMPTL</sequence>
<keyword evidence="12" id="KW-1185">Reference proteome</keyword>
<gene>
    <name evidence="11" type="ORF">SASPL_110479</name>
</gene>
<dbReference type="Proteomes" id="UP000298416">
    <property type="component" value="Unassembled WGS sequence"/>
</dbReference>
<evidence type="ECO:0000259" key="9">
    <source>
        <dbReference type="PROSITE" id="PS50090"/>
    </source>
</evidence>
<evidence type="ECO:0000256" key="2">
    <source>
        <dbReference type="ARBA" id="ARBA00022737"/>
    </source>
</evidence>
<evidence type="ECO:0000256" key="3">
    <source>
        <dbReference type="ARBA" id="ARBA00023015"/>
    </source>
</evidence>
<evidence type="ECO:0008006" key="13">
    <source>
        <dbReference type="Google" id="ProtNLM"/>
    </source>
</evidence>
<feature type="domain" description="HTH myb-type" evidence="10">
    <location>
        <begin position="12"/>
        <end position="68"/>
    </location>
</feature>
<dbReference type="PROSITE" id="PS50090">
    <property type="entry name" value="MYB_LIKE"/>
    <property type="match status" value="2"/>
</dbReference>
<evidence type="ECO:0000256" key="1">
    <source>
        <dbReference type="ARBA" id="ARBA00004123"/>
    </source>
</evidence>
<keyword evidence="5" id="KW-0804">Transcription</keyword>
<feature type="domain" description="Myb-like" evidence="9">
    <location>
        <begin position="12"/>
        <end position="64"/>
    </location>
</feature>
<keyword evidence="3" id="KW-0805">Transcription regulation</keyword>
<dbReference type="OrthoDB" id="2143914at2759"/>
<dbReference type="InterPro" id="IPR015495">
    <property type="entry name" value="Myb_TF_plants"/>
</dbReference>
<dbReference type="EMBL" id="PNBA02000004">
    <property type="protein sequence ID" value="KAG6426258.1"/>
    <property type="molecule type" value="Genomic_DNA"/>
</dbReference>
<dbReference type="AlphaFoldDB" id="A0A8X8YAL2"/>
<evidence type="ECO:0000256" key="4">
    <source>
        <dbReference type="ARBA" id="ARBA00023125"/>
    </source>
</evidence>
<dbReference type="GO" id="GO:0051707">
    <property type="term" value="P:response to other organism"/>
    <property type="evidence" value="ECO:0007669"/>
    <property type="project" value="UniProtKB-ARBA"/>
</dbReference>
<comment type="subcellular location">
    <subcellularLocation>
        <location evidence="1">Nucleus</location>
    </subcellularLocation>
</comment>
<dbReference type="InterPro" id="IPR001005">
    <property type="entry name" value="SANT/Myb"/>
</dbReference>
<dbReference type="GO" id="GO:0080090">
    <property type="term" value="P:regulation of primary metabolic process"/>
    <property type="evidence" value="ECO:0007669"/>
    <property type="project" value="UniProtKB-ARBA"/>
</dbReference>
<evidence type="ECO:0000259" key="10">
    <source>
        <dbReference type="PROSITE" id="PS51294"/>
    </source>
</evidence>
<dbReference type="FunFam" id="1.10.10.60:FF:000394">
    <property type="entry name" value="MYB transcription factor"/>
    <property type="match status" value="1"/>
</dbReference>
<feature type="domain" description="Myb-like" evidence="9">
    <location>
        <begin position="65"/>
        <end position="115"/>
    </location>
</feature>
<evidence type="ECO:0000256" key="8">
    <source>
        <dbReference type="SAM" id="MobiDB-lite"/>
    </source>
</evidence>
<keyword evidence="4" id="KW-0238">DNA-binding</keyword>
<accession>A0A8X8YAL2</accession>
<feature type="region of interest" description="Disordered" evidence="8">
    <location>
        <begin position="125"/>
        <end position="146"/>
    </location>
</feature>
<dbReference type="FunFam" id="1.10.10.60:FF:000001">
    <property type="entry name" value="MYB-related transcription factor"/>
    <property type="match status" value="1"/>
</dbReference>
<dbReference type="Pfam" id="PF00249">
    <property type="entry name" value="Myb_DNA-binding"/>
    <property type="match status" value="2"/>
</dbReference>
<keyword evidence="2" id="KW-0677">Repeat</keyword>
<name>A0A8X8YAL2_SALSN</name>
<dbReference type="PANTHER" id="PTHR10641">
    <property type="entry name" value="MYB FAMILY TRANSCRIPTION FACTOR"/>
    <property type="match status" value="1"/>
</dbReference>
<dbReference type="GO" id="GO:0000976">
    <property type="term" value="F:transcription cis-regulatory region binding"/>
    <property type="evidence" value="ECO:0007669"/>
    <property type="project" value="UniProtKB-ARBA"/>
</dbReference>
<feature type="domain" description="HTH myb-type" evidence="10">
    <location>
        <begin position="69"/>
        <end position="119"/>
    </location>
</feature>
<reference evidence="11" key="1">
    <citation type="submission" date="2018-01" db="EMBL/GenBank/DDBJ databases">
        <authorList>
            <person name="Mao J.F."/>
        </authorList>
    </citation>
    <scope>NUCLEOTIDE SEQUENCE</scope>
    <source>
        <strain evidence="11">Huo1</strain>
        <tissue evidence="11">Leaf</tissue>
    </source>
</reference>
<evidence type="ECO:0000256" key="7">
    <source>
        <dbReference type="ARBA" id="ARBA00057804"/>
    </source>
</evidence>
<proteinExistence type="predicted"/>
<feature type="region of interest" description="Disordered" evidence="8">
    <location>
        <begin position="1"/>
        <end position="21"/>
    </location>
</feature>
<keyword evidence="6" id="KW-0539">Nucleus</keyword>
<comment type="caution">
    <text evidence="11">The sequence shown here is derived from an EMBL/GenBank/DDBJ whole genome shotgun (WGS) entry which is preliminary data.</text>
</comment>
<reference evidence="11" key="2">
    <citation type="submission" date="2020-08" db="EMBL/GenBank/DDBJ databases">
        <title>Plant Genome Project.</title>
        <authorList>
            <person name="Zhang R.-G."/>
        </authorList>
    </citation>
    <scope>NUCLEOTIDE SEQUENCE</scope>
    <source>
        <strain evidence="11">Huo1</strain>
        <tissue evidence="11">Leaf</tissue>
    </source>
</reference>
<comment type="function">
    <text evidence="7">Transcription factor.</text>
</comment>
<evidence type="ECO:0000256" key="5">
    <source>
        <dbReference type="ARBA" id="ARBA00023163"/>
    </source>
</evidence>
<evidence type="ECO:0000313" key="11">
    <source>
        <dbReference type="EMBL" id="KAG6426258.1"/>
    </source>
</evidence>
<dbReference type="InterPro" id="IPR017930">
    <property type="entry name" value="Myb_dom"/>
</dbReference>
<dbReference type="SMART" id="SM00717">
    <property type="entry name" value="SANT"/>
    <property type="match status" value="2"/>
</dbReference>
<feature type="compositionally biased region" description="Polar residues" evidence="8">
    <location>
        <begin position="133"/>
        <end position="145"/>
    </location>
</feature>
<protein>
    <recommendedName>
        <fullName evidence="13">Myb proto-oncogene protein, plant</fullName>
    </recommendedName>
</protein>
<dbReference type="GO" id="GO:0005634">
    <property type="term" value="C:nucleus"/>
    <property type="evidence" value="ECO:0007669"/>
    <property type="project" value="UniProtKB-SubCell"/>
</dbReference>
<evidence type="ECO:0000313" key="12">
    <source>
        <dbReference type="Proteomes" id="UP000298416"/>
    </source>
</evidence>
<evidence type="ECO:0000256" key="6">
    <source>
        <dbReference type="ARBA" id="ARBA00023242"/>
    </source>
</evidence>
<dbReference type="PANTHER" id="PTHR10641:SF586">
    <property type="entry name" value="TRANSCRIPTION FACTOR MYB16"/>
    <property type="match status" value="1"/>
</dbReference>
<organism evidence="11">
    <name type="scientific">Salvia splendens</name>
    <name type="common">Scarlet sage</name>
    <dbReference type="NCBI Taxonomy" id="180675"/>
    <lineage>
        <taxon>Eukaryota</taxon>
        <taxon>Viridiplantae</taxon>
        <taxon>Streptophyta</taxon>
        <taxon>Embryophyta</taxon>
        <taxon>Tracheophyta</taxon>
        <taxon>Spermatophyta</taxon>
        <taxon>Magnoliopsida</taxon>
        <taxon>eudicotyledons</taxon>
        <taxon>Gunneridae</taxon>
        <taxon>Pentapetalae</taxon>
        <taxon>asterids</taxon>
        <taxon>lamiids</taxon>
        <taxon>Lamiales</taxon>
        <taxon>Lamiaceae</taxon>
        <taxon>Nepetoideae</taxon>
        <taxon>Mentheae</taxon>
        <taxon>Salviinae</taxon>
        <taxon>Salvia</taxon>
        <taxon>Salvia subgen. Calosphace</taxon>
        <taxon>core Calosphace</taxon>
    </lineage>
</organism>